<comment type="caution">
    <text evidence="2">The sequence shown here is derived from an EMBL/GenBank/DDBJ whole genome shotgun (WGS) entry which is preliminary data.</text>
</comment>
<evidence type="ECO:0000313" key="3">
    <source>
        <dbReference type="Proteomes" id="UP000176914"/>
    </source>
</evidence>
<evidence type="ECO:0000259" key="1">
    <source>
        <dbReference type="SMART" id="SM01321"/>
    </source>
</evidence>
<evidence type="ECO:0000313" key="2">
    <source>
        <dbReference type="EMBL" id="OGG70735.1"/>
    </source>
</evidence>
<dbReference type="Pfam" id="PF01797">
    <property type="entry name" value="Y1_Tnp"/>
    <property type="match status" value="1"/>
</dbReference>
<dbReference type="SUPFAM" id="SSF143422">
    <property type="entry name" value="Transposase IS200-like"/>
    <property type="match status" value="1"/>
</dbReference>
<feature type="domain" description="Transposase IS200-like" evidence="1">
    <location>
        <begin position="25"/>
        <end position="130"/>
    </location>
</feature>
<dbReference type="AlphaFoldDB" id="A0A1F6EAN3"/>
<dbReference type="GO" id="GO:0003677">
    <property type="term" value="F:DNA binding"/>
    <property type="evidence" value="ECO:0007669"/>
    <property type="project" value="InterPro"/>
</dbReference>
<dbReference type="Gene3D" id="3.30.70.1290">
    <property type="entry name" value="Transposase IS200-like"/>
    <property type="match status" value="1"/>
</dbReference>
<dbReference type="Proteomes" id="UP000176914">
    <property type="component" value="Unassembled WGS sequence"/>
</dbReference>
<name>A0A1F6EAN3_9BACT</name>
<sequence>MDIVRSDNDRWRFLKLVRYLNDANVPRNWERDIGPEHVRRGFARPEHWPHPKPYVSILGYCLLDNHFHFLFQEIEEGGISRFMQRLCTSMSAYFNAQYAEAGTLFQGSFQARTVDSDRQLQYLNAYIHVKNPLEKYPGGLSRATEEFEDAFEWARHYEFAGLIGTSSGLFSALLDQKNADEVLLKGREFKEFSRDVLLGRRAPSDWHILAIDE</sequence>
<dbReference type="PANTHER" id="PTHR34322">
    <property type="entry name" value="TRANSPOSASE, Y1_TNP DOMAIN-CONTAINING"/>
    <property type="match status" value="1"/>
</dbReference>
<dbReference type="GO" id="GO:0006313">
    <property type="term" value="P:DNA transposition"/>
    <property type="evidence" value="ECO:0007669"/>
    <property type="project" value="InterPro"/>
</dbReference>
<reference evidence="2 3" key="1">
    <citation type="journal article" date="2016" name="Nat. Commun.">
        <title>Thousands of microbial genomes shed light on interconnected biogeochemical processes in an aquifer system.</title>
        <authorList>
            <person name="Anantharaman K."/>
            <person name="Brown C.T."/>
            <person name="Hug L.A."/>
            <person name="Sharon I."/>
            <person name="Castelle C.J."/>
            <person name="Probst A.J."/>
            <person name="Thomas B.C."/>
            <person name="Singh A."/>
            <person name="Wilkins M.J."/>
            <person name="Karaoz U."/>
            <person name="Brodie E.L."/>
            <person name="Williams K.H."/>
            <person name="Hubbard S.S."/>
            <person name="Banfield J.F."/>
        </authorList>
    </citation>
    <scope>NUCLEOTIDE SEQUENCE [LARGE SCALE GENOMIC DNA]</scope>
</reference>
<dbReference type="SMART" id="SM01321">
    <property type="entry name" value="Y1_Tnp"/>
    <property type="match status" value="1"/>
</dbReference>
<gene>
    <name evidence="2" type="ORF">A3C20_04405</name>
</gene>
<dbReference type="InterPro" id="IPR036515">
    <property type="entry name" value="Transposase_17_sf"/>
</dbReference>
<organism evidence="2 3">
    <name type="scientific">Candidatus Kaiserbacteria bacterium RIFCSPHIGHO2_02_FULL_55_25</name>
    <dbReference type="NCBI Taxonomy" id="1798498"/>
    <lineage>
        <taxon>Bacteria</taxon>
        <taxon>Candidatus Kaiseribacteriota</taxon>
    </lineage>
</organism>
<dbReference type="EMBL" id="MFLL01000001">
    <property type="protein sequence ID" value="OGG70735.1"/>
    <property type="molecule type" value="Genomic_DNA"/>
</dbReference>
<dbReference type="GO" id="GO:0004803">
    <property type="term" value="F:transposase activity"/>
    <property type="evidence" value="ECO:0007669"/>
    <property type="project" value="InterPro"/>
</dbReference>
<protein>
    <recommendedName>
        <fullName evidence="1">Transposase IS200-like domain-containing protein</fullName>
    </recommendedName>
</protein>
<dbReference type="InterPro" id="IPR002686">
    <property type="entry name" value="Transposase_17"/>
</dbReference>
<dbReference type="PANTHER" id="PTHR34322:SF2">
    <property type="entry name" value="TRANSPOSASE IS200-LIKE DOMAIN-CONTAINING PROTEIN"/>
    <property type="match status" value="1"/>
</dbReference>
<accession>A0A1F6EAN3</accession>
<proteinExistence type="predicted"/>